<dbReference type="Proteomes" id="UP000228758">
    <property type="component" value="Unassembled WGS sequence"/>
</dbReference>
<organism evidence="1 2">
    <name type="scientific">Diaminobutyricimonas aerilata</name>
    <dbReference type="NCBI Taxonomy" id="1162967"/>
    <lineage>
        <taxon>Bacteria</taxon>
        <taxon>Bacillati</taxon>
        <taxon>Actinomycetota</taxon>
        <taxon>Actinomycetes</taxon>
        <taxon>Micrococcales</taxon>
        <taxon>Microbacteriaceae</taxon>
        <taxon>Diaminobutyricimonas</taxon>
    </lineage>
</organism>
<keyword evidence="2" id="KW-1185">Reference proteome</keyword>
<comment type="caution">
    <text evidence="1">The sequence shown here is derived from an EMBL/GenBank/DDBJ whole genome shotgun (WGS) entry which is preliminary data.</text>
</comment>
<dbReference type="OrthoDB" id="3213600at2"/>
<dbReference type="Pfam" id="PF10611">
    <property type="entry name" value="DUF2469"/>
    <property type="match status" value="1"/>
</dbReference>
<protein>
    <submittedName>
        <fullName evidence="1">Uncharacterized protein DUF2469</fullName>
    </submittedName>
</protein>
<sequence length="107" mass="13123">MDDDDFDDYDREVELALYREYRDIVGQFKYVVETERRFYLANEVSLVRQDTEHDFYFELTMNDVWVWDVYRSDRFVKSVRVLTFKDVNVEELSSRELELPKELALDE</sequence>
<dbReference type="RefSeq" id="WP_100364039.1">
    <property type="nucleotide sequence ID" value="NZ_PGFF01000001.1"/>
</dbReference>
<dbReference type="InterPro" id="IPR019592">
    <property type="entry name" value="DUF2469"/>
</dbReference>
<dbReference type="EMBL" id="PGFF01000001">
    <property type="protein sequence ID" value="PJJ71773.1"/>
    <property type="molecule type" value="Genomic_DNA"/>
</dbReference>
<evidence type="ECO:0000313" key="2">
    <source>
        <dbReference type="Proteomes" id="UP000228758"/>
    </source>
</evidence>
<gene>
    <name evidence="1" type="ORF">CLV46_1326</name>
</gene>
<accession>A0A2M9CIM2</accession>
<proteinExistence type="predicted"/>
<name>A0A2M9CIM2_9MICO</name>
<evidence type="ECO:0000313" key="1">
    <source>
        <dbReference type="EMBL" id="PJJ71773.1"/>
    </source>
</evidence>
<reference evidence="1 2" key="1">
    <citation type="submission" date="2017-11" db="EMBL/GenBank/DDBJ databases">
        <title>Genomic Encyclopedia of Archaeal and Bacterial Type Strains, Phase II (KMG-II): From Individual Species to Whole Genera.</title>
        <authorList>
            <person name="Goeker M."/>
        </authorList>
    </citation>
    <scope>NUCLEOTIDE SEQUENCE [LARGE SCALE GENOMIC DNA]</scope>
    <source>
        <strain evidence="1 2">DSM 27393</strain>
    </source>
</reference>
<dbReference type="AlphaFoldDB" id="A0A2M9CIM2"/>